<dbReference type="KEGG" id="stp:Strop_1605"/>
<evidence type="ECO:0000313" key="2">
    <source>
        <dbReference type="EMBL" id="ABP54071.1"/>
    </source>
</evidence>
<evidence type="ECO:0000313" key="3">
    <source>
        <dbReference type="Proteomes" id="UP000000235"/>
    </source>
</evidence>
<feature type="region of interest" description="Disordered" evidence="1">
    <location>
        <begin position="63"/>
        <end position="89"/>
    </location>
</feature>
<organism evidence="2 3">
    <name type="scientific">Salinispora tropica (strain ATCC BAA-916 / DSM 44818 / JCM 13857 / NBRC 105044 / CNB-440)</name>
    <dbReference type="NCBI Taxonomy" id="369723"/>
    <lineage>
        <taxon>Bacteria</taxon>
        <taxon>Bacillati</taxon>
        <taxon>Actinomycetota</taxon>
        <taxon>Actinomycetes</taxon>
        <taxon>Micromonosporales</taxon>
        <taxon>Micromonosporaceae</taxon>
        <taxon>Salinispora</taxon>
    </lineage>
</organism>
<gene>
    <name evidence="2" type="ordered locus">Strop_1605</name>
</gene>
<dbReference type="AlphaFoldDB" id="A4X5C1"/>
<dbReference type="Proteomes" id="UP000000235">
    <property type="component" value="Chromosome"/>
</dbReference>
<protein>
    <submittedName>
        <fullName evidence="2">Uncharacterized protein</fullName>
    </submittedName>
</protein>
<accession>A4X5C1</accession>
<dbReference type="HOGENOM" id="CLU_2095153_0_0_11"/>
<name>A4X5C1_SALTO</name>
<keyword evidence="3" id="KW-1185">Reference proteome</keyword>
<reference evidence="3" key="1">
    <citation type="journal article" date="2007" name="Proc. Natl. Acad. Sci. U.S.A.">
        <title>Genome sequencing reveals complex secondary metabolome in the marine actinomycete Salinispora tropica.</title>
        <authorList>
            <person name="Udwary D.W."/>
            <person name="Zeigler L."/>
            <person name="Asolkar R.N."/>
            <person name="Singan V."/>
            <person name="Lapidus A."/>
            <person name="Fenical W."/>
            <person name="Jensen P.R."/>
            <person name="Moore B.S."/>
        </authorList>
    </citation>
    <scope>NUCLEOTIDE SEQUENCE [LARGE SCALE GENOMIC DNA]</scope>
    <source>
        <strain evidence="3">ATCC BAA-916 / DSM 44818 / CNB-440</strain>
    </source>
</reference>
<proteinExistence type="predicted"/>
<evidence type="ECO:0000256" key="1">
    <source>
        <dbReference type="SAM" id="MobiDB-lite"/>
    </source>
</evidence>
<sequence>MRMAHGLSLVAVVGEIDTIRAMTATYRQLDHQYGGGHARDTVARYLHQGVTPLLTDGRYQFDRRPRAEEDNPATWRPTAKSATPESRGGCYACRCDRRLFVPNERSESADVLTRRS</sequence>
<dbReference type="EMBL" id="CP000667">
    <property type="protein sequence ID" value="ABP54071.1"/>
    <property type="molecule type" value="Genomic_DNA"/>
</dbReference>